<dbReference type="InterPro" id="IPR016024">
    <property type="entry name" value="ARM-type_fold"/>
</dbReference>
<proteinExistence type="predicted"/>
<dbReference type="AlphaFoldDB" id="A0A642V2I4"/>
<dbReference type="Gene3D" id="1.25.10.10">
    <property type="entry name" value="Leucine-rich Repeat Variant"/>
    <property type="match status" value="1"/>
</dbReference>
<evidence type="ECO:0000313" key="1">
    <source>
        <dbReference type="EMBL" id="KAA8911201.1"/>
    </source>
</evidence>
<dbReference type="Proteomes" id="UP000761534">
    <property type="component" value="Unassembled WGS sequence"/>
</dbReference>
<dbReference type="OrthoDB" id="6260732at2759"/>
<accession>A0A642V2I4</accession>
<comment type="caution">
    <text evidence="1">The sequence shown here is derived from an EMBL/GenBank/DDBJ whole genome shotgun (WGS) entry which is preliminary data.</text>
</comment>
<organism evidence="1 2">
    <name type="scientific">Trichomonascus ciferrii</name>
    <dbReference type="NCBI Taxonomy" id="44093"/>
    <lineage>
        <taxon>Eukaryota</taxon>
        <taxon>Fungi</taxon>
        <taxon>Dikarya</taxon>
        <taxon>Ascomycota</taxon>
        <taxon>Saccharomycotina</taxon>
        <taxon>Dipodascomycetes</taxon>
        <taxon>Dipodascales</taxon>
        <taxon>Trichomonascaceae</taxon>
        <taxon>Trichomonascus</taxon>
        <taxon>Trichomonascus ciferrii complex</taxon>
    </lineage>
</organism>
<protein>
    <submittedName>
        <fullName evidence="1">Uncharacterized protein</fullName>
    </submittedName>
</protein>
<dbReference type="SUPFAM" id="SSF48371">
    <property type="entry name" value="ARM repeat"/>
    <property type="match status" value="1"/>
</dbReference>
<dbReference type="VEuPathDB" id="FungiDB:TRICI_003923"/>
<reference evidence="1" key="1">
    <citation type="journal article" date="2019" name="G3 (Bethesda)">
        <title>Genome Assemblies of Two Rare Opportunistic Yeast Pathogens: Diutina rugosa (syn. Candida rugosa) and Trichomonascus ciferrii (syn. Candida ciferrii).</title>
        <authorList>
            <person name="Mixao V."/>
            <person name="Saus E."/>
            <person name="Hansen A.P."/>
            <person name="Lass-Florl C."/>
            <person name="Gabaldon T."/>
        </authorList>
    </citation>
    <scope>NUCLEOTIDE SEQUENCE</scope>
    <source>
        <strain evidence="1">CBS 4856</strain>
    </source>
</reference>
<evidence type="ECO:0000313" key="2">
    <source>
        <dbReference type="Proteomes" id="UP000761534"/>
    </source>
</evidence>
<dbReference type="InterPro" id="IPR011989">
    <property type="entry name" value="ARM-like"/>
</dbReference>
<gene>
    <name evidence="1" type="ORF">TRICI_003923</name>
</gene>
<name>A0A642V2I4_9ASCO</name>
<sequence length="81" mass="8702">MSGNNSNVALSATNQLEKLDSIDADIRFMALSDLNALLTDKADSSKQQPDIDKQIVSQISKAAVQKLDDPVSDVQSQAVKL</sequence>
<dbReference type="EMBL" id="SWFS01000291">
    <property type="protein sequence ID" value="KAA8911201.1"/>
    <property type="molecule type" value="Genomic_DNA"/>
</dbReference>
<keyword evidence="2" id="KW-1185">Reference proteome</keyword>